<proteinExistence type="inferred from homology"/>
<sequence>MVADSNAASGISSSGCVWNAAESIDGWLRSLALIVQATHPAFGSCLPPSASALEDPQDSAATNPQLLKMADASAPVTIRTRKFITNRLLARRQFVVDVLHPSRANVSKEELSEKLASIYKTDKLRVVTFGFRTAFGGGRSTGFALIYDDEVSQKRFEPRYRLVRSGLAPKVEKASRKLRKERKNRAKKLRGTKKVKAAEPPKKGK</sequence>
<dbReference type="HAMAP" id="MF_00545">
    <property type="entry name" value="Ribosomal_eS24"/>
    <property type="match status" value="1"/>
</dbReference>
<accession>A0ABR3F9T7</accession>
<dbReference type="InterPro" id="IPR053709">
    <property type="entry name" value="eRP_eS24_sf"/>
</dbReference>
<evidence type="ECO:0000256" key="3">
    <source>
        <dbReference type="ARBA" id="ARBA00023274"/>
    </source>
</evidence>
<name>A0ABR3F9T7_9AGAR</name>
<gene>
    <name evidence="6" type="primary">RPS24</name>
    <name evidence="6" type="ORF">V5O48_010147</name>
</gene>
<dbReference type="InterPro" id="IPR012678">
    <property type="entry name" value="Ribosomal_uL23/eL15/eS24_sf"/>
</dbReference>
<dbReference type="Gene3D" id="3.30.70.3370">
    <property type="match status" value="1"/>
</dbReference>
<evidence type="ECO:0000313" key="6">
    <source>
        <dbReference type="EMBL" id="KAL0571817.1"/>
    </source>
</evidence>
<organism evidence="6 7">
    <name type="scientific">Marasmius crinis-equi</name>
    <dbReference type="NCBI Taxonomy" id="585013"/>
    <lineage>
        <taxon>Eukaryota</taxon>
        <taxon>Fungi</taxon>
        <taxon>Dikarya</taxon>
        <taxon>Basidiomycota</taxon>
        <taxon>Agaricomycotina</taxon>
        <taxon>Agaricomycetes</taxon>
        <taxon>Agaricomycetidae</taxon>
        <taxon>Agaricales</taxon>
        <taxon>Marasmiineae</taxon>
        <taxon>Marasmiaceae</taxon>
        <taxon>Marasmius</taxon>
    </lineage>
</organism>
<dbReference type="InterPro" id="IPR018098">
    <property type="entry name" value="Ribosomal_eS24_CS"/>
</dbReference>
<dbReference type="Proteomes" id="UP001465976">
    <property type="component" value="Unassembled WGS sequence"/>
</dbReference>
<evidence type="ECO:0000256" key="5">
    <source>
        <dbReference type="SAM" id="MobiDB-lite"/>
    </source>
</evidence>
<evidence type="ECO:0000256" key="1">
    <source>
        <dbReference type="ARBA" id="ARBA00009680"/>
    </source>
</evidence>
<feature type="compositionally biased region" description="Basic and acidic residues" evidence="5">
    <location>
        <begin position="196"/>
        <end position="205"/>
    </location>
</feature>
<protein>
    <recommendedName>
        <fullName evidence="4">40S ribosomal protein S24</fullName>
    </recommendedName>
</protein>
<dbReference type="SUPFAM" id="SSF54189">
    <property type="entry name" value="Ribosomal proteins S24e, L23 and L15e"/>
    <property type="match status" value="1"/>
</dbReference>
<keyword evidence="3" id="KW-0687">Ribonucleoprotein</keyword>
<comment type="caution">
    <text evidence="6">The sequence shown here is derived from an EMBL/GenBank/DDBJ whole genome shotgun (WGS) entry which is preliminary data.</text>
</comment>
<feature type="compositionally biased region" description="Basic residues" evidence="5">
    <location>
        <begin position="176"/>
        <end position="195"/>
    </location>
</feature>
<comment type="similarity">
    <text evidence="1 4">Belongs to the eukaryotic ribosomal protein eS24 family.</text>
</comment>
<keyword evidence="7" id="KW-1185">Reference proteome</keyword>
<dbReference type="EMBL" id="JBAHYK010000711">
    <property type="protein sequence ID" value="KAL0571817.1"/>
    <property type="molecule type" value="Genomic_DNA"/>
</dbReference>
<dbReference type="InterPro" id="IPR001976">
    <property type="entry name" value="Ribosomal_eS24"/>
</dbReference>
<feature type="region of interest" description="Disordered" evidence="5">
    <location>
        <begin position="171"/>
        <end position="205"/>
    </location>
</feature>
<evidence type="ECO:0000256" key="4">
    <source>
        <dbReference type="RuleBase" id="RU004383"/>
    </source>
</evidence>
<keyword evidence="2" id="KW-0689">Ribosomal protein</keyword>
<dbReference type="Pfam" id="PF01282">
    <property type="entry name" value="Ribosomal_S24e"/>
    <property type="match status" value="1"/>
</dbReference>
<dbReference type="PROSITE" id="PS00529">
    <property type="entry name" value="RIBOSOMAL_S24E"/>
    <property type="match status" value="1"/>
</dbReference>
<dbReference type="PANTHER" id="PTHR10496">
    <property type="entry name" value="40S RIBOSOMAL PROTEIN S24"/>
    <property type="match status" value="1"/>
</dbReference>
<evidence type="ECO:0000256" key="2">
    <source>
        <dbReference type="ARBA" id="ARBA00022980"/>
    </source>
</evidence>
<reference evidence="6 7" key="1">
    <citation type="submission" date="2024-02" db="EMBL/GenBank/DDBJ databases">
        <title>A draft genome for the cacao thread blight pathogen Marasmius crinis-equi.</title>
        <authorList>
            <person name="Cohen S.P."/>
            <person name="Baruah I.K."/>
            <person name="Amoako-Attah I."/>
            <person name="Bukari Y."/>
            <person name="Meinhardt L.W."/>
            <person name="Bailey B.A."/>
        </authorList>
    </citation>
    <scope>NUCLEOTIDE SEQUENCE [LARGE SCALE GENOMIC DNA]</scope>
    <source>
        <strain evidence="6 7">GH-76</strain>
    </source>
</reference>
<evidence type="ECO:0000313" key="7">
    <source>
        <dbReference type="Proteomes" id="UP001465976"/>
    </source>
</evidence>